<comment type="caution">
    <text evidence="2">The sequence shown here is derived from an EMBL/GenBank/DDBJ whole genome shotgun (WGS) entry which is preliminary data.</text>
</comment>
<evidence type="ECO:0000259" key="1">
    <source>
        <dbReference type="SMART" id="SM01324"/>
    </source>
</evidence>
<dbReference type="InterPro" id="IPR025582">
    <property type="entry name" value="YARHG_dom"/>
</dbReference>
<organism evidence="2 3">
    <name type="scientific">Aquimarina addita</name>
    <dbReference type="NCBI Taxonomy" id="870485"/>
    <lineage>
        <taxon>Bacteria</taxon>
        <taxon>Pseudomonadati</taxon>
        <taxon>Bacteroidota</taxon>
        <taxon>Flavobacteriia</taxon>
        <taxon>Flavobacteriales</taxon>
        <taxon>Flavobacteriaceae</taxon>
        <taxon>Aquimarina</taxon>
    </lineage>
</organism>
<protein>
    <recommendedName>
        <fullName evidence="1">YARHG domain-containing protein</fullName>
    </recommendedName>
</protein>
<sequence length="296" mass="34139">MKNIIVLLFCALLVCCKKEVKTEPIAATPVETKDEVNEVITETKVEETIDQTNMLGYYVGLFIAEDYGDIYEKKGSFSNKINIAIDRVTQDSLYGHSVVAGNSRPFKGIFNSESLHAKVSEPGDDKYDGVFEFTILPEDKKLTGVWIANNTNLAVPRRKYELNKKAYKYDTTLNLSPEYDFNIPLSNTQFGESLELESVDPEKISKLNASAQQLTNQDVENLNKGELEIIRNMIYARHGYSFKNRKMRYFFDSEIDWYVPISTDIRSKLTATEKKNIDLIKRYEEHAERYYDYFGR</sequence>
<dbReference type="EMBL" id="BAABCW010000002">
    <property type="protein sequence ID" value="GAA4109242.1"/>
    <property type="molecule type" value="Genomic_DNA"/>
</dbReference>
<accession>A0ABP7XAA8</accession>
<evidence type="ECO:0000313" key="3">
    <source>
        <dbReference type="Proteomes" id="UP001500459"/>
    </source>
</evidence>
<reference evidence="3" key="1">
    <citation type="journal article" date="2019" name="Int. J. Syst. Evol. Microbiol.">
        <title>The Global Catalogue of Microorganisms (GCM) 10K type strain sequencing project: providing services to taxonomists for standard genome sequencing and annotation.</title>
        <authorList>
            <consortium name="The Broad Institute Genomics Platform"/>
            <consortium name="The Broad Institute Genome Sequencing Center for Infectious Disease"/>
            <person name="Wu L."/>
            <person name="Ma J."/>
        </authorList>
    </citation>
    <scope>NUCLEOTIDE SEQUENCE [LARGE SCALE GENOMIC DNA]</scope>
    <source>
        <strain evidence="3">JCM 17106</strain>
    </source>
</reference>
<keyword evidence="3" id="KW-1185">Reference proteome</keyword>
<proteinExistence type="predicted"/>
<name>A0ABP7XAA8_9FLAO</name>
<evidence type="ECO:0000313" key="2">
    <source>
        <dbReference type="EMBL" id="GAA4109242.1"/>
    </source>
</evidence>
<dbReference type="RefSeq" id="WP_344924593.1">
    <property type="nucleotide sequence ID" value="NZ_BAABCW010000002.1"/>
</dbReference>
<dbReference type="Pfam" id="PF13308">
    <property type="entry name" value="YARHG"/>
    <property type="match status" value="1"/>
</dbReference>
<dbReference type="InterPro" id="IPR038434">
    <property type="entry name" value="YARHG_sf"/>
</dbReference>
<feature type="domain" description="YARHG" evidence="1">
    <location>
        <begin position="202"/>
        <end position="285"/>
    </location>
</feature>
<gene>
    <name evidence="2" type="ORF">GCM10022393_05730</name>
</gene>
<dbReference type="SMART" id="SM01324">
    <property type="entry name" value="YARHG"/>
    <property type="match status" value="1"/>
</dbReference>
<dbReference type="Proteomes" id="UP001500459">
    <property type="component" value="Unassembled WGS sequence"/>
</dbReference>
<dbReference type="Gene3D" id="1.20.58.1690">
    <property type="match status" value="1"/>
</dbReference>